<accession>A0A382C8G2</accession>
<sequence>MKEVNVGTSLSNCTTEDYKLTDFNRVLLQ</sequence>
<dbReference type="AlphaFoldDB" id="A0A382C8G2"/>
<evidence type="ECO:0000313" key="1">
    <source>
        <dbReference type="EMBL" id="SVB22184.1"/>
    </source>
</evidence>
<protein>
    <submittedName>
        <fullName evidence="1">Uncharacterized protein</fullName>
    </submittedName>
</protein>
<proteinExistence type="predicted"/>
<reference evidence="1" key="1">
    <citation type="submission" date="2018-05" db="EMBL/GenBank/DDBJ databases">
        <authorList>
            <person name="Lanie J.A."/>
            <person name="Ng W.-L."/>
            <person name="Kazmierczak K.M."/>
            <person name="Andrzejewski T.M."/>
            <person name="Davidsen T.M."/>
            <person name="Wayne K.J."/>
            <person name="Tettelin H."/>
            <person name="Glass J.I."/>
            <person name="Rusch D."/>
            <person name="Podicherti R."/>
            <person name="Tsui H.-C.T."/>
            <person name="Winkler M.E."/>
        </authorList>
    </citation>
    <scope>NUCLEOTIDE SEQUENCE</scope>
</reference>
<organism evidence="1">
    <name type="scientific">marine metagenome</name>
    <dbReference type="NCBI Taxonomy" id="408172"/>
    <lineage>
        <taxon>unclassified sequences</taxon>
        <taxon>metagenomes</taxon>
        <taxon>ecological metagenomes</taxon>
    </lineage>
</organism>
<name>A0A382C8G2_9ZZZZ</name>
<dbReference type="EMBL" id="UINC01033233">
    <property type="protein sequence ID" value="SVB22184.1"/>
    <property type="molecule type" value="Genomic_DNA"/>
</dbReference>
<gene>
    <name evidence="1" type="ORF">METZ01_LOCUS175038</name>
</gene>